<dbReference type="PANTHER" id="PTHR47331">
    <property type="entry name" value="PHD-TYPE DOMAIN-CONTAINING PROTEIN"/>
    <property type="match status" value="1"/>
</dbReference>
<dbReference type="InterPro" id="IPR001584">
    <property type="entry name" value="Integrase_cat-core"/>
</dbReference>
<dbReference type="RefSeq" id="XP_065652671.1">
    <property type="nucleotide sequence ID" value="XM_065796599.1"/>
</dbReference>
<dbReference type="Pfam" id="PF18701">
    <property type="entry name" value="DUF5641"/>
    <property type="match status" value="1"/>
</dbReference>
<dbReference type="InterPro" id="IPR043502">
    <property type="entry name" value="DNA/RNA_pol_sf"/>
</dbReference>
<dbReference type="SUPFAM" id="SSF56672">
    <property type="entry name" value="DNA/RNA polymerases"/>
    <property type="match status" value="1"/>
</dbReference>
<feature type="domain" description="Integrase catalytic" evidence="1">
    <location>
        <begin position="788"/>
        <end position="970"/>
    </location>
</feature>
<dbReference type="Gene3D" id="3.30.70.270">
    <property type="match status" value="1"/>
</dbReference>
<dbReference type="InterPro" id="IPR041588">
    <property type="entry name" value="Integrase_H2C2"/>
</dbReference>
<proteinExistence type="predicted"/>
<evidence type="ECO:0000313" key="2">
    <source>
        <dbReference type="Proteomes" id="UP001652625"/>
    </source>
</evidence>
<dbReference type="Gene3D" id="1.10.340.70">
    <property type="match status" value="1"/>
</dbReference>
<dbReference type="PROSITE" id="PS50994">
    <property type="entry name" value="INTEGRASE"/>
    <property type="match status" value="1"/>
</dbReference>
<dbReference type="InterPro" id="IPR036397">
    <property type="entry name" value="RNaseH_sf"/>
</dbReference>
<name>A0ABM4BU36_HYDVU</name>
<dbReference type="PANTHER" id="PTHR47331:SF1">
    <property type="entry name" value="GAG-LIKE PROTEIN"/>
    <property type="match status" value="1"/>
</dbReference>
<dbReference type="Gene3D" id="3.30.420.10">
    <property type="entry name" value="Ribonuclease H-like superfamily/Ribonuclease H"/>
    <property type="match status" value="1"/>
</dbReference>
<reference evidence="3" key="1">
    <citation type="submission" date="2025-08" db="UniProtKB">
        <authorList>
            <consortium name="RefSeq"/>
        </authorList>
    </citation>
    <scope>IDENTIFICATION</scope>
</reference>
<dbReference type="SUPFAM" id="SSF53098">
    <property type="entry name" value="Ribonuclease H-like"/>
    <property type="match status" value="1"/>
</dbReference>
<sequence>MHQFERDITHNGERYITKLPFKTEHDLLPDNYNICKKRLANLRNRLNDKKLVAEYNQIFVEYENDNIIERVSESDIFKEPGCVHYLPHRPVIRRDKDTTKIRAVFDASCSTTGPSLNDCLYSGPNLLSKIFDILLKFRFNAIGIIADIKQAFLNIEISYEHRDYLRFLWYERISDKEDKLIVYRFLRVVFGLTSSPFLLNATLKHHLNKYLKNDKIFIERLIDDLYVDDIVSGCETVLDGKMFYKKSKSIFLDAGFELRKWVTNDQELQNYFNKKETIKNENPEGNLIVDELKYFESEIMKNKYNNNSIKILGIEWDVVKDEFVFEFKDFVKKAKGIKTTKRNILKMAASFFDPLGFITPITSRVKTIFQMICKDKSEWDEIVAGRIELAWKEFIKDLELLSSVRIPRFVFKRVNEDSKSVQLHGFCDSSKFIYCAVIYLVIKTCFGVNRKFLVSKSRVSPLKEISIPRLELLGCVLLSRLIEEVLRVLSGRVKFDNVICWCDSEVALYWIKGKEKTWKPWVENRVNAIRKIVDRQKWNHISGELNPADFPTRISNFVDLGCWLIGPEFLLNMNEKIKEFTVDNELNVDIMSECKRGGNVVVCNVVLESSPGLSSVIDAGRFSSFEKLVITTAYVFRFINNLVKTIKKLPLNKQVVLTTDEYKCALNEWIKDEQRILQNDRRFDKLRSSLKLFDDEDKLLRLRGRFENVNSNFTAKHPLILRGKESWFTILLIRNCHEKVLHHGIESTLNKVHSQFWIIKGRSTIKSIIRQCVTCKKFQGRTLLPPSSPDLPDFRVYNLYSFQSTGLDYAGPLFIKTIIKDVVCKVYVLLLTCASSRAIHLELTPDMKIPTFIRAFKRFAARRGYPELIISDNFKTFKSKEVKIFMTKNDMKQKFFLPASPWCGGFYKRSVRSVKITLKKTIGKALLSYEELETILCEIESVINSRPSYYISEDDTQEALTPYHLMFSRNIHNKLNEIYKLPEDVSKRTVFLKTAIFNFWKRFATSYLNELKQHHLYVKDKTSYTEQLVANDVVLIRDDTKIPRSQWRMGKVLKLIRGTDGKVGGAHLQVLSKEGIRTTYFRPIQKLIPFEISNNKPNEMIENKNNKVMEDEPGVIATDETCRSISKRPTRQAASAGENLRRLKDLYY</sequence>
<dbReference type="InterPro" id="IPR012337">
    <property type="entry name" value="RNaseH-like_sf"/>
</dbReference>
<dbReference type="Gene3D" id="3.10.10.10">
    <property type="entry name" value="HIV Type 1 Reverse Transcriptase, subunit A, domain 1"/>
    <property type="match status" value="1"/>
</dbReference>
<dbReference type="InterPro" id="IPR040676">
    <property type="entry name" value="DUF5641"/>
</dbReference>
<evidence type="ECO:0000259" key="1">
    <source>
        <dbReference type="PROSITE" id="PS50994"/>
    </source>
</evidence>
<evidence type="ECO:0000313" key="3">
    <source>
        <dbReference type="RefSeq" id="XP_065652671.1"/>
    </source>
</evidence>
<dbReference type="Proteomes" id="UP001652625">
    <property type="component" value="Chromosome 05"/>
</dbReference>
<accession>A0ABM4BU36</accession>
<dbReference type="GeneID" id="136079926"/>
<organism evidence="2 3">
    <name type="scientific">Hydra vulgaris</name>
    <name type="common">Hydra</name>
    <name type="synonym">Hydra attenuata</name>
    <dbReference type="NCBI Taxonomy" id="6087"/>
    <lineage>
        <taxon>Eukaryota</taxon>
        <taxon>Metazoa</taxon>
        <taxon>Cnidaria</taxon>
        <taxon>Hydrozoa</taxon>
        <taxon>Hydroidolina</taxon>
        <taxon>Anthoathecata</taxon>
        <taxon>Aplanulata</taxon>
        <taxon>Hydridae</taxon>
        <taxon>Hydra</taxon>
    </lineage>
</organism>
<dbReference type="InterPro" id="IPR008042">
    <property type="entry name" value="Retrotrans_Pao"/>
</dbReference>
<dbReference type="InterPro" id="IPR043128">
    <property type="entry name" value="Rev_trsase/Diguanyl_cyclase"/>
</dbReference>
<keyword evidence="2" id="KW-1185">Reference proteome</keyword>
<protein>
    <submittedName>
        <fullName evidence="3">Uncharacterized protein LOC136079926</fullName>
    </submittedName>
</protein>
<dbReference type="Pfam" id="PF05380">
    <property type="entry name" value="Peptidase_A17"/>
    <property type="match status" value="1"/>
</dbReference>
<dbReference type="Pfam" id="PF17921">
    <property type="entry name" value="Integrase_H2C2"/>
    <property type="match status" value="1"/>
</dbReference>
<gene>
    <name evidence="3" type="primary">LOC136079926</name>
</gene>